<evidence type="ECO:0000256" key="3">
    <source>
        <dbReference type="ARBA" id="ARBA00022741"/>
    </source>
</evidence>
<dbReference type="GO" id="GO:0006749">
    <property type="term" value="P:glutathione metabolic process"/>
    <property type="evidence" value="ECO:0007669"/>
    <property type="project" value="TreeGrafter"/>
</dbReference>
<comment type="similarity">
    <text evidence="2">Belongs to the oxoprolinase family.</text>
</comment>
<dbReference type="Proteomes" id="UP000015001">
    <property type="component" value="Unassembled WGS sequence"/>
</dbReference>
<sequence>MAGWQFWVDRGGTFTDIVARRPDGRLLTHKLLSDSPARYTDAAVEGVRTLLADSDDPVDTVRMGTTVATNALLERKGERTLLVITRGFHDALRIAYQNRPSIFARRIELPELLYERVVEVDERIAADGTQLRAPDLDALAGPLQEAYDDGIRAVAVVCMHSHLHPAHEQAVGELAARIGFPQISLSSEVGPLMKLVPRGDTAVVDAYLSPVLRRYVRHVADALEGVRLMFMQSNGGLTEAGQFRGKDAILSGPAGGIVGMARMSQLAGFDRVIGFDMGGTSTDVSHFAGEYERVFTSRIAGVRLRAPMLDIHTVAAGGGSVLHFDGSRYRVGPDSAGADPGPACYRGGGPLAVTDANVMLGRIQPAHFPNVFGANGDEPLDDALVRDRFAALAREIREKTGDDRTPEQVAEGYLQIAVANIASAVKRISVQKGHDVTRYALTTFGGAGGQHACLVADSLGIRTVLVPPMAGVLSALGIGLADTTAMREQSVEAPLEPASMPGVLKTAEDLEAAARAELLAEDVPEEHIEITRRAQLRYDGTDTTLTVELTEPRTMRHAFEERHRATYSFTLDRPIVVEALSVEATGITEPPDLSALAPCEATADGSPAAPRSVRLHTGGAWRDVPLHRREDLPPGDTVTGPAIITEPGATTVVDDGWRAAATDHGHLVMERAAITQSSELDTKVDPVLLEVFNNLFMSIAEQMGARLESTAQSVNIKERLDFSCALFDPDGNLVANAPHIPVHLGSMGTSVKEVIRRRGSGMRPGDTYAVNDPYHGGTHLPDVTVITPVFDAAPSDDTESDPEILFYVASRGHHAEIGGIAPGSMPANSRTIEEEGVLFDNWLLAENGRFREDETLRLLTEAPYPSRNPKTNLADLRAQIAANQKGVDEVGRMIADFGLDVVQAYMRHVQDNAEEAVRRVIDALDDGDYAYETDSGAIIRVSVRVDRENRAATIDFTGTSAQLPTNFNAPFSVVNAAVLYVFRTLVADDIPLNDGCLRPLDIVVPPGSLLSPEPPAAVVAGNVETSQAITGALYAALGVQAEGSGTMNNVTFGNERHQYYETVAPGSGAGDGFPGAPVVQTHMTNSRLTDPEVLEWRLPVRLEEFAVRRGSGGAGRWRGGDGAVRRIRFLEPMTVSTLSQHRRVPPYGMAGGEPGALGANRVEHADGTVTELGGSDSADVVTGDVLVIETPGGGGYGPPSPTPIKQEKRSMIFGRSERGKPPVEPVTLKILVAGGFGVGKTTLVGAVSEIRPLRTEELLTEAGRPVDDTSGVEGKHTTTVAMDFGRITLREDLVLYLFGTPGQERFWFMWDELSEGALGAVVLADTRRLEDSFAAVDYFERRSIPFLVGVNCFEGAPRYPVEDVRQALDLDDGVPLLMCDARDRESVKEALIGVVQHAMAYAADRRQTVTT</sequence>
<dbReference type="Pfam" id="PF02538">
    <property type="entry name" value="Hydantoinase_B"/>
    <property type="match status" value="1"/>
</dbReference>
<keyword evidence="4" id="KW-0378">Hydrolase</keyword>
<dbReference type="InterPro" id="IPR003692">
    <property type="entry name" value="Hydantoinase_B"/>
</dbReference>
<evidence type="ECO:0000256" key="1">
    <source>
        <dbReference type="ARBA" id="ARBA00005290"/>
    </source>
</evidence>
<keyword evidence="5" id="KW-0342">GTP-binding</keyword>
<dbReference type="InterPro" id="IPR002821">
    <property type="entry name" value="Hydantoinase_A"/>
</dbReference>
<evidence type="ECO:0000256" key="4">
    <source>
        <dbReference type="ARBA" id="ARBA00022801"/>
    </source>
</evidence>
<dbReference type="PATRIC" id="fig|1283301.3.peg.7052"/>
<dbReference type="Pfam" id="PF19278">
    <property type="entry name" value="Hydant_A_C"/>
    <property type="match status" value="1"/>
</dbReference>
<dbReference type="GO" id="GO:0005525">
    <property type="term" value="F:GTP binding"/>
    <property type="evidence" value="ECO:0007669"/>
    <property type="project" value="UniProtKB-KW"/>
</dbReference>
<evidence type="ECO:0000256" key="5">
    <source>
        <dbReference type="ARBA" id="ARBA00023134"/>
    </source>
</evidence>
<comment type="similarity">
    <text evidence="1">Belongs to the GPN-loop GTPase family.</text>
</comment>
<reference evidence="10 11" key="1">
    <citation type="submission" date="2013-02" db="EMBL/GenBank/DDBJ databases">
        <title>Draft Genome Sequence of Streptomyces afghaniensis, Which Produces Compounds of the Julimycin B-Complex.</title>
        <authorList>
            <person name="Gruening B.A."/>
            <person name="Praeg A."/>
            <person name="Erxleben A."/>
            <person name="Guenther S."/>
            <person name="Fiedler H.-P."/>
            <person name="Goodfellow M."/>
            <person name="Mueller M."/>
        </authorList>
    </citation>
    <scope>NUCLEOTIDE SEQUENCE [LARGE SCALE GENOMIC DNA]</scope>
    <source>
        <strain evidence="10 11">772</strain>
    </source>
</reference>
<dbReference type="EMBL" id="AOPY01001603">
    <property type="protein sequence ID" value="EPJ35837.1"/>
    <property type="molecule type" value="Genomic_DNA"/>
</dbReference>
<protein>
    <submittedName>
        <fullName evidence="10">Putative 5-oxoprolinase</fullName>
    </submittedName>
</protein>
<name>S4MQV9_9ACTN</name>
<evidence type="ECO:0000256" key="2">
    <source>
        <dbReference type="ARBA" id="ARBA00010403"/>
    </source>
</evidence>
<organism evidence="10 11">
    <name type="scientific">Streptomyces afghaniensis 772</name>
    <dbReference type="NCBI Taxonomy" id="1283301"/>
    <lineage>
        <taxon>Bacteria</taxon>
        <taxon>Bacillati</taxon>
        <taxon>Actinomycetota</taxon>
        <taxon>Actinomycetes</taxon>
        <taxon>Kitasatosporales</taxon>
        <taxon>Streptomycetaceae</taxon>
        <taxon>Streptomyces</taxon>
    </lineage>
</organism>
<feature type="domain" description="Hydantoinase B/oxoprolinase" evidence="7">
    <location>
        <begin position="685"/>
        <end position="1199"/>
    </location>
</feature>
<dbReference type="Pfam" id="PF01968">
    <property type="entry name" value="Hydantoinase_A"/>
    <property type="match status" value="1"/>
</dbReference>
<dbReference type="GO" id="GO:0005829">
    <property type="term" value="C:cytosol"/>
    <property type="evidence" value="ECO:0007669"/>
    <property type="project" value="TreeGrafter"/>
</dbReference>
<keyword evidence="3" id="KW-0547">Nucleotide-binding</keyword>
<evidence type="ECO:0000259" key="7">
    <source>
        <dbReference type="Pfam" id="PF02538"/>
    </source>
</evidence>
<accession>S4MQV9</accession>
<feature type="domain" description="Hydantoinase/oxoprolinase N-terminal" evidence="8">
    <location>
        <begin position="6"/>
        <end position="178"/>
    </location>
</feature>
<dbReference type="Pfam" id="PF05378">
    <property type="entry name" value="Hydant_A_N"/>
    <property type="match status" value="1"/>
</dbReference>
<evidence type="ECO:0000313" key="11">
    <source>
        <dbReference type="Proteomes" id="UP000015001"/>
    </source>
</evidence>
<keyword evidence="11" id="KW-1185">Reference proteome</keyword>
<feature type="domain" description="Hydantoinase A/oxoprolinase" evidence="6">
    <location>
        <begin position="198"/>
        <end position="485"/>
    </location>
</feature>
<evidence type="ECO:0000259" key="6">
    <source>
        <dbReference type="Pfam" id="PF01968"/>
    </source>
</evidence>
<evidence type="ECO:0000259" key="9">
    <source>
        <dbReference type="Pfam" id="PF19278"/>
    </source>
</evidence>
<dbReference type="CDD" id="cd00882">
    <property type="entry name" value="Ras_like_GTPase"/>
    <property type="match status" value="1"/>
</dbReference>
<dbReference type="InterPro" id="IPR049517">
    <property type="entry name" value="ACX-like_C"/>
</dbReference>
<dbReference type="Gene3D" id="3.40.50.300">
    <property type="entry name" value="P-loop containing nucleotide triphosphate hydrolases"/>
    <property type="match status" value="1"/>
</dbReference>
<evidence type="ECO:0000259" key="8">
    <source>
        <dbReference type="Pfam" id="PF05378"/>
    </source>
</evidence>
<dbReference type="InterPro" id="IPR027417">
    <property type="entry name" value="P-loop_NTPase"/>
</dbReference>
<evidence type="ECO:0000313" key="10">
    <source>
        <dbReference type="EMBL" id="EPJ35837.1"/>
    </source>
</evidence>
<dbReference type="InterPro" id="IPR045079">
    <property type="entry name" value="Oxoprolinase-like"/>
</dbReference>
<feature type="domain" description="Acetophenone carboxylase-like C-terminal" evidence="9">
    <location>
        <begin position="507"/>
        <end position="664"/>
    </location>
</feature>
<dbReference type="Pfam" id="PF03029">
    <property type="entry name" value="ATP_bind_1"/>
    <property type="match status" value="1"/>
</dbReference>
<dbReference type="GO" id="GO:0017168">
    <property type="term" value="F:5-oxoprolinase (ATP-hydrolyzing) activity"/>
    <property type="evidence" value="ECO:0007669"/>
    <property type="project" value="TreeGrafter"/>
</dbReference>
<dbReference type="PANTHER" id="PTHR11365:SF23">
    <property type="entry name" value="HYPOTHETICAL 5-OXOPROLINASE (EUROFUNG)-RELATED"/>
    <property type="match status" value="1"/>
</dbReference>
<dbReference type="HOGENOM" id="CLU_002157_0_0_11"/>
<proteinExistence type="inferred from homology"/>
<gene>
    <name evidence="10" type="ORF">STAFG_7103</name>
</gene>
<comment type="caution">
    <text evidence="10">The sequence shown here is derived from an EMBL/GenBank/DDBJ whole genome shotgun (WGS) entry which is preliminary data.</text>
</comment>
<dbReference type="PANTHER" id="PTHR11365">
    <property type="entry name" value="5-OXOPROLINASE RELATED"/>
    <property type="match status" value="1"/>
</dbReference>
<dbReference type="InterPro" id="IPR004130">
    <property type="entry name" value="Gpn"/>
</dbReference>
<dbReference type="InterPro" id="IPR008040">
    <property type="entry name" value="Hydant_A_N"/>
</dbReference>
<dbReference type="SUPFAM" id="SSF52540">
    <property type="entry name" value="P-loop containing nucleoside triphosphate hydrolases"/>
    <property type="match status" value="1"/>
</dbReference>